<evidence type="ECO:0000259" key="1">
    <source>
        <dbReference type="PROSITE" id="PS50878"/>
    </source>
</evidence>
<dbReference type="InterPro" id="IPR043502">
    <property type="entry name" value="DNA/RNA_pol_sf"/>
</dbReference>
<dbReference type="InterPro" id="IPR000477">
    <property type="entry name" value="RT_dom"/>
</dbReference>
<evidence type="ECO:0000313" key="3">
    <source>
        <dbReference type="Proteomes" id="UP000054047"/>
    </source>
</evidence>
<keyword evidence="3" id="KW-1185">Reference proteome</keyword>
<dbReference type="Pfam" id="PF00078">
    <property type="entry name" value="RVT_1"/>
    <property type="match status" value="1"/>
</dbReference>
<proteinExistence type="predicted"/>
<gene>
    <name evidence="2" type="ORF">ANCDUO_05376</name>
</gene>
<dbReference type="AlphaFoldDB" id="A0A0C2DNP1"/>
<dbReference type="Proteomes" id="UP000054047">
    <property type="component" value="Unassembled WGS sequence"/>
</dbReference>
<dbReference type="PROSITE" id="PS50878">
    <property type="entry name" value="RT_POL"/>
    <property type="match status" value="1"/>
</dbReference>
<dbReference type="PANTHER" id="PTHR47027">
    <property type="entry name" value="REVERSE TRANSCRIPTASE DOMAIN-CONTAINING PROTEIN"/>
    <property type="match status" value="1"/>
</dbReference>
<organism evidence="2 3">
    <name type="scientific">Ancylostoma duodenale</name>
    <dbReference type="NCBI Taxonomy" id="51022"/>
    <lineage>
        <taxon>Eukaryota</taxon>
        <taxon>Metazoa</taxon>
        <taxon>Ecdysozoa</taxon>
        <taxon>Nematoda</taxon>
        <taxon>Chromadorea</taxon>
        <taxon>Rhabditida</taxon>
        <taxon>Rhabditina</taxon>
        <taxon>Rhabditomorpha</taxon>
        <taxon>Strongyloidea</taxon>
        <taxon>Ancylostomatidae</taxon>
        <taxon>Ancylostomatinae</taxon>
        <taxon>Ancylostoma</taxon>
    </lineage>
</organism>
<accession>A0A0C2DNP1</accession>
<protein>
    <recommendedName>
        <fullName evidence="1">Reverse transcriptase domain-containing protein</fullName>
    </recommendedName>
</protein>
<evidence type="ECO:0000313" key="2">
    <source>
        <dbReference type="EMBL" id="KIH64312.1"/>
    </source>
</evidence>
<dbReference type="PANTHER" id="PTHR47027:SF20">
    <property type="entry name" value="REVERSE TRANSCRIPTASE-LIKE PROTEIN WITH RNA-DIRECTED DNA POLYMERASE DOMAIN"/>
    <property type="match status" value="1"/>
</dbReference>
<dbReference type="EMBL" id="KN728140">
    <property type="protein sequence ID" value="KIH64312.1"/>
    <property type="molecule type" value="Genomic_DNA"/>
</dbReference>
<dbReference type="OrthoDB" id="407509at2759"/>
<reference evidence="2 3" key="1">
    <citation type="submission" date="2013-12" db="EMBL/GenBank/DDBJ databases">
        <title>Draft genome of the parsitic nematode Ancylostoma duodenale.</title>
        <authorList>
            <person name="Mitreva M."/>
        </authorList>
    </citation>
    <scope>NUCLEOTIDE SEQUENCE [LARGE SCALE GENOMIC DNA]</scope>
    <source>
        <strain evidence="2 3">Zhejiang</strain>
    </source>
</reference>
<name>A0A0C2DNP1_9BILA</name>
<dbReference type="SUPFAM" id="SSF56672">
    <property type="entry name" value="DNA/RNA polymerases"/>
    <property type="match status" value="1"/>
</dbReference>
<feature type="domain" description="Reverse transcriptase" evidence="1">
    <location>
        <begin position="1"/>
        <end position="185"/>
    </location>
</feature>
<sequence length="185" mass="20893">MEVVTKEYYERLPHSSMATAPGRMLTPRLENTLPFTPSEVRHTVESMPSQKCSGEDKLVAENVKACGQQGVEQKYVAVLKDCYSNCTTNRPFIRPIVVPIKKGVRQGDLISPNLFSAVLESVIRMCDWDEYAVNVNGRMLNHLRFADDIVLLTHTPQEAEQMGRQLNEEGRKVGLQLNAKKTKDM</sequence>